<accession>I4Z9U1</accession>
<proteinExistence type="predicted"/>
<sequence length="275" mass="30834">MEQSDRVFGLCPVCGHGHIIKTNRDYVCTNRLKPSSEHGGCRFSIPLHAHGVDITDGMIRQLITTGNTEYMEMCDQKGFPYQGRFVITPGKGYNIETETRPIDAICPNCGGKIIQTRFGYACVNHLPPNSLCSFIIPNFICNRYITVKEAEDFCNGNGDILDGFLNSHGKWFSAYLTSGENGNVELSSIIGKCPACGQDFLIGPTAFNCSNFRHGCDFKIWRHYYGHKVNLHNAKELLTHGKLRRPFEAFDKLGHVHALTLQVGFHNEIQVTPYK</sequence>
<gene>
    <name evidence="1" type="ORF">PrebiDRAFT_1261</name>
</gene>
<protein>
    <submittedName>
        <fullName evidence="1">Uncharacterized protein</fullName>
    </submittedName>
</protein>
<dbReference type="Proteomes" id="UP000002786">
    <property type="component" value="Unassembled WGS sequence"/>
</dbReference>
<reference evidence="1 2" key="1">
    <citation type="submission" date="2012-02" db="EMBL/GenBank/DDBJ databases">
        <title>Improved High-Quality Draft genome of Prevotella bivia DSM 20514.</title>
        <authorList>
            <consortium name="US DOE Joint Genome Institute (JGI-PGF)"/>
            <person name="Lucas S."/>
            <person name="Copeland A."/>
            <person name="Lapidus A."/>
            <person name="Bruce D."/>
            <person name="Goodwin L."/>
            <person name="Pitluck S."/>
            <person name="Peters L."/>
            <person name="Mikhailova N."/>
            <person name="Munk A.C.C."/>
            <person name="Kyrpides N."/>
            <person name="Mavromatis K."/>
            <person name="Detter J.C."/>
            <person name="Han C."/>
            <person name="Land M."/>
            <person name="Hauser L."/>
            <person name="Markowitz V."/>
            <person name="Cheng J.-F."/>
            <person name="Hugenholtz P."/>
            <person name="Woyke T."/>
            <person name="Wu D."/>
            <person name="Gronow S."/>
            <person name="Wellnitz S."/>
            <person name="Brambilla E."/>
            <person name="Klenk H.-P."/>
            <person name="Eisen J.A."/>
        </authorList>
    </citation>
    <scope>NUCLEOTIDE SEQUENCE [LARGE SCALE GENOMIC DNA]</scope>
    <source>
        <strain evidence="1 2">DSM 20514</strain>
    </source>
</reference>
<dbReference type="AlphaFoldDB" id="I4Z9U1"/>
<organism evidence="1 2">
    <name type="scientific">Prevotella bivia DSM 20514</name>
    <dbReference type="NCBI Taxonomy" id="868129"/>
    <lineage>
        <taxon>Bacteria</taxon>
        <taxon>Pseudomonadati</taxon>
        <taxon>Bacteroidota</taxon>
        <taxon>Bacteroidia</taxon>
        <taxon>Bacteroidales</taxon>
        <taxon>Prevotellaceae</taxon>
        <taxon>Prevotella</taxon>
    </lineage>
</organism>
<dbReference type="HOGENOM" id="CLU_1049118_0_0_10"/>
<keyword evidence="2" id="KW-1185">Reference proteome</keyword>
<dbReference type="RefSeq" id="WP_004336532.1">
    <property type="nucleotide sequence ID" value="NZ_JH660660.1"/>
</dbReference>
<evidence type="ECO:0000313" key="1">
    <source>
        <dbReference type="EMBL" id="EIM32983.1"/>
    </source>
</evidence>
<name>I4Z9U1_9BACT</name>
<evidence type="ECO:0000313" key="2">
    <source>
        <dbReference type="Proteomes" id="UP000002786"/>
    </source>
</evidence>
<dbReference type="GeneID" id="78531242"/>
<dbReference type="EMBL" id="JH660660">
    <property type="protein sequence ID" value="EIM32983.1"/>
    <property type="molecule type" value="Genomic_DNA"/>
</dbReference>